<evidence type="ECO:0000313" key="3">
    <source>
        <dbReference type="Proteomes" id="UP000184236"/>
    </source>
</evidence>
<feature type="domain" description="DUF6443" evidence="1">
    <location>
        <begin position="49"/>
        <end position="152"/>
    </location>
</feature>
<protein>
    <submittedName>
        <fullName evidence="2">RHS repeat-associated core domain-containing protein</fullName>
    </submittedName>
</protein>
<dbReference type="PANTHER" id="PTHR32305">
    <property type="match status" value="1"/>
</dbReference>
<dbReference type="Pfam" id="PF20041">
    <property type="entry name" value="DUF6443"/>
    <property type="match status" value="1"/>
</dbReference>
<dbReference type="PANTHER" id="PTHR32305:SF15">
    <property type="entry name" value="PROTEIN RHSA-RELATED"/>
    <property type="match status" value="1"/>
</dbReference>
<dbReference type="OrthoDB" id="2972467at2"/>
<dbReference type="Proteomes" id="UP000184236">
    <property type="component" value="Unassembled WGS sequence"/>
</dbReference>
<gene>
    <name evidence="2" type="ORF">SAMN05444408_111119</name>
</gene>
<sequence>MKSYKILFIILLSWVNVYYAQSSGLSNAENYILVKNYVSKGSDTLTKPPLQTVQYFDGIGRIKQSVKVKYTPQGNDVVSHKVYDEFGREAREYLPVPQQGTQNGAFYTNPLTNATNPAIYGNEKIYSEKIFESSPFDNIQKQFQVGNDWSGSPLQFGYDRNIAGEVKKYVTVTSWSNGATSSLLNISGSYGNSELYKKIRVDEDNIQVIEFIDAQGKLVLNRKVISSSENADTYYVYNEYDQLAFVIPPSAASLTNIDTTNLNALCYQYRYDNKGRLVEKRQPGKEGWEFIVYDKQNRIVLTQDPMLASLNNNFNKKGWIFTKYDQFGRIVYTGFFANTASRLSMQTALNNMAANAANNEVRTNTPFSLNGLDIWYTKNAFPTGSMTILSVNYYDTYPFASPLFPTQILGQTVLSDVQSSSVNTKNLPLASFVKNIDDDNWTKGYNWYDPKGRLIGTYSINYLGGYTKREKLLDFSGLIKESYVYHKRTNSDEEVRTKETIEYDKQNRILAQKHKVNNQQEEPLSINSYNELGQLAQKQVGQDDDHLVPLQTITYKYNIRGWVTQVNDPENLGSSFFAMKLKYQNPQDAQNGIAKYNGSVSEMDWKTSVDGLYRRYAYKYDQLNRLTEGIFLTPYLTSETQNHFYDEILTYDKNSNIKTLNRFQAPSLGLNTPMKIDELTYEYANNNLSNRLSKVTDAIPNNSGYPIGGNVIDYDLNGNMINQKDKGISGILYNYLNLPRQFTTSQENISYLYRADGTKLKKTLSATTTDYLDGFQYENGILKVIPTTEGIYAYDRTQYIYNYKDHLGNIRFTYGSVDGGGIIFWKENNYYPFGLMHKGYNGSDNLQEFSVPYFDRYSGKELQETGMYDFGARFYMPDLGRWGVIDPLSEKYHGFSPYNYTLNNPLNMIDPDGRAVYPPVKGLAYYVDNDGIFRWNAQNKMYEHYGNTPENPTVSNGFLGYYEVPESATAEVTANPPSGEGVIAKGDMPKVSSVPNNTTQQARKGIIPRYQKLDEVVNNPATSPAMARLGQVTASSSARIMRSVESVGKIGREVWWGPKSIGTFRTPTRLAGGLANTLEAGGTALGFLGLGFTSYQYLSGQITGTEAFFDVGAGVLSFWCPLCGMFYFGGKTLWEQTTGTPLFKKPEGISNEITPLFGQPFIFK</sequence>
<reference evidence="3" key="1">
    <citation type="submission" date="2016-11" db="EMBL/GenBank/DDBJ databases">
        <authorList>
            <person name="Varghese N."/>
            <person name="Submissions S."/>
        </authorList>
    </citation>
    <scope>NUCLEOTIDE SEQUENCE [LARGE SCALE GENOMIC DNA]</scope>
    <source>
        <strain evidence="3">DSM 26898</strain>
    </source>
</reference>
<dbReference type="InterPro" id="IPR050708">
    <property type="entry name" value="T6SS_VgrG/RHS"/>
</dbReference>
<evidence type="ECO:0000259" key="1">
    <source>
        <dbReference type="Pfam" id="PF20041"/>
    </source>
</evidence>
<organism evidence="2 3">
    <name type="scientific">Chryseobacterium takakiae</name>
    <dbReference type="NCBI Taxonomy" id="1302685"/>
    <lineage>
        <taxon>Bacteria</taxon>
        <taxon>Pseudomonadati</taxon>
        <taxon>Bacteroidota</taxon>
        <taxon>Flavobacteriia</taxon>
        <taxon>Flavobacteriales</taxon>
        <taxon>Weeksellaceae</taxon>
        <taxon>Chryseobacterium group</taxon>
        <taxon>Chryseobacterium</taxon>
    </lineage>
</organism>
<keyword evidence="3" id="KW-1185">Reference proteome</keyword>
<dbReference type="EMBL" id="FQVO01000011">
    <property type="protein sequence ID" value="SHF23801.1"/>
    <property type="molecule type" value="Genomic_DNA"/>
</dbReference>
<dbReference type="InterPro" id="IPR045619">
    <property type="entry name" value="DUF6443"/>
</dbReference>
<dbReference type="InterPro" id="IPR022385">
    <property type="entry name" value="Rhs_assc_core"/>
</dbReference>
<proteinExistence type="predicted"/>
<dbReference type="RefSeq" id="WP_072885520.1">
    <property type="nucleotide sequence ID" value="NZ_FQVO01000011.1"/>
</dbReference>
<name>A0A1M5A0Q5_9FLAO</name>
<dbReference type="NCBIfam" id="TIGR03696">
    <property type="entry name" value="Rhs_assc_core"/>
    <property type="match status" value="1"/>
</dbReference>
<dbReference type="STRING" id="1302685.SAMN05444408_111119"/>
<accession>A0A1M5A0Q5</accession>
<evidence type="ECO:0000313" key="2">
    <source>
        <dbReference type="EMBL" id="SHF23801.1"/>
    </source>
</evidence>
<dbReference type="Gene3D" id="2.180.10.10">
    <property type="entry name" value="RHS repeat-associated core"/>
    <property type="match status" value="1"/>
</dbReference>
<dbReference type="AlphaFoldDB" id="A0A1M5A0Q5"/>